<organism evidence="1 2">
    <name type="scientific">Acaulospora colombiana</name>
    <dbReference type="NCBI Taxonomy" id="27376"/>
    <lineage>
        <taxon>Eukaryota</taxon>
        <taxon>Fungi</taxon>
        <taxon>Fungi incertae sedis</taxon>
        <taxon>Mucoromycota</taxon>
        <taxon>Glomeromycotina</taxon>
        <taxon>Glomeromycetes</taxon>
        <taxon>Diversisporales</taxon>
        <taxon>Acaulosporaceae</taxon>
        <taxon>Acaulospora</taxon>
    </lineage>
</organism>
<keyword evidence="2" id="KW-1185">Reference proteome</keyword>
<comment type="caution">
    <text evidence="1">The sequence shown here is derived from an EMBL/GenBank/DDBJ whole genome shotgun (WGS) entry which is preliminary data.</text>
</comment>
<sequence>MGGIDFVGARIRSSKCLTKPPDRGINLAVARIVIGRYGRASPLDETEADGRALWHSLTDLFRHTNVFDPLRVLLSDMSNIDFKTPLLAAGFSGDLVIPSDPDYKASLTRFAKNAQKNAGLVAFVKSAEDVSHVIKFASANSVPIVVRGGGHSTSGSSSTEGGIVIDLSRHVNSVRVDEEKRLGYVGAGASWRAVDEEAIKHGLATVGGTVNHTGVGGLTLGGGYGWLTGEHGMTIDNLVQVTIVTADGTIHTVNAETDPDLFWAIRGGGPNFGCVTEFVYRLYPQRPTVYAGPLIYPPPMFEAVVAAVGEWYSTVSEKEAIMMVTTSRGPTGDPAVVVFVFYNGDEEEGKVKFKKLLDL</sequence>
<proteinExistence type="predicted"/>
<dbReference type="EMBL" id="CAJVPT010021215">
    <property type="protein sequence ID" value="CAG8653818.1"/>
    <property type="molecule type" value="Genomic_DNA"/>
</dbReference>
<protein>
    <submittedName>
        <fullName evidence="1">10164_t:CDS:1</fullName>
    </submittedName>
</protein>
<feature type="non-terminal residue" evidence="1">
    <location>
        <position position="359"/>
    </location>
</feature>
<gene>
    <name evidence="1" type="ORF">ACOLOM_LOCUS8338</name>
</gene>
<reference evidence="1" key="1">
    <citation type="submission" date="2021-06" db="EMBL/GenBank/DDBJ databases">
        <authorList>
            <person name="Kallberg Y."/>
            <person name="Tangrot J."/>
            <person name="Rosling A."/>
        </authorList>
    </citation>
    <scope>NUCLEOTIDE SEQUENCE</scope>
    <source>
        <strain evidence="1">CL356</strain>
    </source>
</reference>
<name>A0ACA9NF93_9GLOM</name>
<evidence type="ECO:0000313" key="1">
    <source>
        <dbReference type="EMBL" id="CAG8653818.1"/>
    </source>
</evidence>
<dbReference type="Proteomes" id="UP000789525">
    <property type="component" value="Unassembled WGS sequence"/>
</dbReference>
<accession>A0ACA9NF93</accession>
<evidence type="ECO:0000313" key="2">
    <source>
        <dbReference type="Proteomes" id="UP000789525"/>
    </source>
</evidence>